<reference evidence="5 6" key="1">
    <citation type="submission" date="2020-05" db="EMBL/GenBank/DDBJ databases">
        <title>Draft Genome Sequence of Ochrobactrum soli Isolated from Stable Fly Gut.</title>
        <authorList>
            <person name="Pileggi M.T."/>
            <person name="Vazhakkala L.J."/>
            <person name="Wong C.N."/>
        </authorList>
    </citation>
    <scope>NUCLEOTIDE SEQUENCE [LARGE SCALE GENOMIC DNA]</scope>
    <source>
        <strain evidence="5 6">MTP-C0764</strain>
    </source>
</reference>
<evidence type="ECO:0000313" key="5">
    <source>
        <dbReference type="EMBL" id="NNU62816.1"/>
    </source>
</evidence>
<comment type="caution">
    <text evidence="5">The sequence shown here is derived from an EMBL/GenBank/DDBJ whole genome shotgun (WGS) entry which is preliminary data.</text>
</comment>
<dbReference type="Proteomes" id="UP000574931">
    <property type="component" value="Unassembled WGS sequence"/>
</dbReference>
<dbReference type="Gene3D" id="1.20.120.530">
    <property type="entry name" value="GntR ligand-binding domain-like"/>
    <property type="match status" value="1"/>
</dbReference>
<protein>
    <submittedName>
        <fullName evidence="5">GntR family transcriptional regulator</fullName>
    </submittedName>
</protein>
<keyword evidence="1" id="KW-0805">Transcription regulation</keyword>
<dbReference type="AlphaFoldDB" id="A0A849KYB6"/>
<dbReference type="InterPro" id="IPR008920">
    <property type="entry name" value="TF_FadR/GntR_C"/>
</dbReference>
<dbReference type="SMART" id="SM00345">
    <property type="entry name" value="HTH_GNTR"/>
    <property type="match status" value="1"/>
</dbReference>
<dbReference type="PANTHER" id="PTHR43537">
    <property type="entry name" value="TRANSCRIPTIONAL REGULATOR, GNTR FAMILY"/>
    <property type="match status" value="1"/>
</dbReference>
<gene>
    <name evidence="5" type="ORF">HKX02_21490</name>
</gene>
<evidence type="ECO:0000313" key="6">
    <source>
        <dbReference type="Proteomes" id="UP000574931"/>
    </source>
</evidence>
<dbReference type="Gene3D" id="1.10.10.10">
    <property type="entry name" value="Winged helix-like DNA-binding domain superfamily/Winged helix DNA-binding domain"/>
    <property type="match status" value="1"/>
</dbReference>
<dbReference type="InterPro" id="IPR000524">
    <property type="entry name" value="Tscrpt_reg_HTH_GntR"/>
</dbReference>
<evidence type="ECO:0000259" key="4">
    <source>
        <dbReference type="PROSITE" id="PS50949"/>
    </source>
</evidence>
<dbReference type="SUPFAM" id="SSF48008">
    <property type="entry name" value="GntR ligand-binding domain-like"/>
    <property type="match status" value="1"/>
</dbReference>
<dbReference type="PANTHER" id="PTHR43537:SF24">
    <property type="entry name" value="GLUCONATE OPERON TRANSCRIPTIONAL REPRESSOR"/>
    <property type="match status" value="1"/>
</dbReference>
<evidence type="ECO:0000256" key="3">
    <source>
        <dbReference type="ARBA" id="ARBA00023163"/>
    </source>
</evidence>
<evidence type="ECO:0000256" key="1">
    <source>
        <dbReference type="ARBA" id="ARBA00023015"/>
    </source>
</evidence>
<dbReference type="Pfam" id="PF07729">
    <property type="entry name" value="FCD"/>
    <property type="match status" value="1"/>
</dbReference>
<keyword evidence="6" id="KW-1185">Reference proteome</keyword>
<dbReference type="EMBL" id="JABFCY010000016">
    <property type="protein sequence ID" value="NNU62816.1"/>
    <property type="molecule type" value="Genomic_DNA"/>
</dbReference>
<dbReference type="InterPro" id="IPR036388">
    <property type="entry name" value="WH-like_DNA-bd_sf"/>
</dbReference>
<keyword evidence="3" id="KW-0804">Transcription</keyword>
<accession>A0A849KYB6</accession>
<sequence>MNNFGNFFSNPLEKSEGLSERVYRALLQMLAQGNLKRGTVLRIDLLANALDVSPTPVREALARLAMTGLVLHESRKGYSIAPPMDEGQLRELIDARRLIEVAAIGRACENGGEIFVRELSKALDAQRLAVEAFNQSEPSASRDALAWNLMEADLNFHQTIFRNTGNRFIPVMASALSAQLHRIRQSVQTGISDDLDALREHEAIMAAVKTRSRAAAEAAMNDHIDKIQKRSEMDLDR</sequence>
<organism evidence="5 6">
    <name type="scientific">Ochrobactrum soli</name>
    <dbReference type="NCBI Taxonomy" id="2448455"/>
    <lineage>
        <taxon>Bacteria</taxon>
        <taxon>Pseudomonadati</taxon>
        <taxon>Pseudomonadota</taxon>
        <taxon>Alphaproteobacteria</taxon>
        <taxon>Hyphomicrobiales</taxon>
        <taxon>Brucellaceae</taxon>
        <taxon>Brucella/Ochrobactrum group</taxon>
        <taxon>Ochrobactrum</taxon>
    </lineage>
</organism>
<dbReference type="GO" id="GO:0003700">
    <property type="term" value="F:DNA-binding transcription factor activity"/>
    <property type="evidence" value="ECO:0007669"/>
    <property type="project" value="InterPro"/>
</dbReference>
<dbReference type="GO" id="GO:0003677">
    <property type="term" value="F:DNA binding"/>
    <property type="evidence" value="ECO:0007669"/>
    <property type="project" value="UniProtKB-KW"/>
</dbReference>
<dbReference type="PROSITE" id="PS50949">
    <property type="entry name" value="HTH_GNTR"/>
    <property type="match status" value="1"/>
</dbReference>
<proteinExistence type="predicted"/>
<dbReference type="InterPro" id="IPR011711">
    <property type="entry name" value="GntR_C"/>
</dbReference>
<dbReference type="SMART" id="SM00895">
    <property type="entry name" value="FCD"/>
    <property type="match status" value="1"/>
</dbReference>
<dbReference type="Pfam" id="PF00392">
    <property type="entry name" value="GntR"/>
    <property type="match status" value="1"/>
</dbReference>
<keyword evidence="2" id="KW-0238">DNA-binding</keyword>
<name>A0A849KYB6_9HYPH</name>
<dbReference type="InterPro" id="IPR036390">
    <property type="entry name" value="WH_DNA-bd_sf"/>
</dbReference>
<dbReference type="SUPFAM" id="SSF46785">
    <property type="entry name" value="Winged helix' DNA-binding domain"/>
    <property type="match status" value="1"/>
</dbReference>
<evidence type="ECO:0000256" key="2">
    <source>
        <dbReference type="ARBA" id="ARBA00023125"/>
    </source>
</evidence>
<feature type="domain" description="HTH gntR-type" evidence="4">
    <location>
        <begin position="16"/>
        <end position="83"/>
    </location>
</feature>
<dbReference type="RefSeq" id="WP_171319135.1">
    <property type="nucleotide sequence ID" value="NZ_JABFCY010000016.1"/>
</dbReference>